<name>A0ABD3M474_9STRA</name>
<dbReference type="GO" id="GO:0004190">
    <property type="term" value="F:aspartic-type endopeptidase activity"/>
    <property type="evidence" value="ECO:0007669"/>
    <property type="project" value="UniProtKB-KW"/>
</dbReference>
<evidence type="ECO:0000256" key="1">
    <source>
        <dbReference type="ARBA" id="ARBA00009136"/>
    </source>
</evidence>
<dbReference type="InterPro" id="IPR021109">
    <property type="entry name" value="Peptidase_aspartic_dom_sf"/>
</dbReference>
<gene>
    <name evidence="7" type="ORF">ACHAWU_001362</name>
</gene>
<dbReference type="Pfam" id="PF09668">
    <property type="entry name" value="Asp_protease"/>
    <property type="match status" value="1"/>
</dbReference>
<keyword evidence="8" id="KW-1185">Reference proteome</keyword>
<dbReference type="GO" id="GO:0006508">
    <property type="term" value="P:proteolysis"/>
    <property type="evidence" value="ECO:0007669"/>
    <property type="project" value="UniProtKB-KW"/>
</dbReference>
<organism evidence="7 8">
    <name type="scientific">Discostella pseudostelligera</name>
    <dbReference type="NCBI Taxonomy" id="259834"/>
    <lineage>
        <taxon>Eukaryota</taxon>
        <taxon>Sar</taxon>
        <taxon>Stramenopiles</taxon>
        <taxon>Ochrophyta</taxon>
        <taxon>Bacillariophyta</taxon>
        <taxon>Coscinodiscophyceae</taxon>
        <taxon>Thalassiosirophycidae</taxon>
        <taxon>Stephanodiscales</taxon>
        <taxon>Stephanodiscaceae</taxon>
        <taxon>Discostella</taxon>
    </lineage>
</organism>
<comment type="caution">
    <text evidence="7">The sequence shown here is derived from an EMBL/GenBank/DDBJ whole genome shotgun (WGS) entry which is preliminary data.</text>
</comment>
<keyword evidence="2" id="KW-0645">Protease</keyword>
<dbReference type="Proteomes" id="UP001530293">
    <property type="component" value="Unassembled WGS sequence"/>
</dbReference>
<feature type="compositionally biased region" description="Low complexity" evidence="5">
    <location>
        <begin position="224"/>
        <end position="239"/>
    </location>
</feature>
<evidence type="ECO:0000256" key="3">
    <source>
        <dbReference type="ARBA" id="ARBA00022750"/>
    </source>
</evidence>
<feature type="region of interest" description="Disordered" evidence="5">
    <location>
        <begin position="216"/>
        <end position="240"/>
    </location>
</feature>
<keyword evidence="4" id="KW-0378">Hydrolase</keyword>
<feature type="region of interest" description="Disordered" evidence="5">
    <location>
        <begin position="541"/>
        <end position="567"/>
    </location>
</feature>
<dbReference type="SUPFAM" id="SSF50630">
    <property type="entry name" value="Acid proteases"/>
    <property type="match status" value="1"/>
</dbReference>
<dbReference type="CDD" id="cd05479">
    <property type="entry name" value="RP_DDI"/>
    <property type="match status" value="1"/>
</dbReference>
<dbReference type="AlphaFoldDB" id="A0ABD3M474"/>
<keyword evidence="3" id="KW-0064">Aspartyl protease</keyword>
<evidence type="ECO:0000256" key="5">
    <source>
        <dbReference type="SAM" id="MobiDB-lite"/>
    </source>
</evidence>
<feature type="domain" description="Aspartic peptidase DDI1-type" evidence="6">
    <location>
        <begin position="366"/>
        <end position="486"/>
    </location>
</feature>
<evidence type="ECO:0000259" key="6">
    <source>
        <dbReference type="Pfam" id="PF09668"/>
    </source>
</evidence>
<proteinExistence type="inferred from homology"/>
<sequence>MDSTSEINVTLYHLPTSKTDAISISKFITVEELAELAVALLDLANDDAAGNNNVMADGGDADGGGVKVVLARSMEGTTANTAGAASAATSLTVLYHPQLQQQQGMAKTKNSTLESCNITDGSLILVYRVQEYEMLNRRSATSSASSTAPAAGGRNAVGSGGGGAALGGGSLDFSALLGGNSGRAAASNNNNNAGGRGGGGGSLDFSSLIASAASSGVRNNGMPSTVSNNRSTATNNATSPIEWDGMSLDAAIQHNPNPYHLMSILTNTSRHPNLFKELNYHQPALCKQLQSANGNLTEMAQIWRVNFMKSTTSRYLKHHTEKNKEESMKQRLLINPTDAIANEYFGNKIRLSNVQAQYEQMMEDYPESMGRVLMLYINCTANGHPLQVFVDSGAQNTIMSGRCAERLNLSHLIDTRFEGVAVGVGTGKIAGRIHVVILNIGGYDFPCSITVMDDGDSNGRSTGLGNKNMDCLFGLDMLKRHRCNIDLEKNVLRFAIGHRGAGNVEYMEAPFLHEKDLPTSKGGTMDFNAEEENALVEARMERMETDEEDEDVEEVDGAGKKMDGESK</sequence>
<dbReference type="InterPro" id="IPR019103">
    <property type="entry name" value="Peptidase_aspartic_DDI1-type"/>
</dbReference>
<evidence type="ECO:0000313" key="7">
    <source>
        <dbReference type="EMBL" id="KAL3758840.1"/>
    </source>
</evidence>
<protein>
    <recommendedName>
        <fullName evidence="6">Aspartic peptidase DDI1-type domain-containing protein</fullName>
    </recommendedName>
</protein>
<comment type="similarity">
    <text evidence="1">Belongs to the DDI1 family.</text>
</comment>
<feature type="compositionally biased region" description="Acidic residues" evidence="5">
    <location>
        <begin position="544"/>
        <end position="556"/>
    </location>
</feature>
<evidence type="ECO:0000256" key="2">
    <source>
        <dbReference type="ARBA" id="ARBA00022670"/>
    </source>
</evidence>
<dbReference type="PANTHER" id="PTHR12917">
    <property type="entry name" value="ASPARTYL PROTEASE DDI-RELATED"/>
    <property type="match status" value="1"/>
</dbReference>
<dbReference type="Gene3D" id="2.40.70.10">
    <property type="entry name" value="Acid Proteases"/>
    <property type="match status" value="1"/>
</dbReference>
<feature type="compositionally biased region" description="Basic and acidic residues" evidence="5">
    <location>
        <begin position="557"/>
        <end position="567"/>
    </location>
</feature>
<evidence type="ECO:0000313" key="8">
    <source>
        <dbReference type="Proteomes" id="UP001530293"/>
    </source>
</evidence>
<evidence type="ECO:0000256" key="4">
    <source>
        <dbReference type="ARBA" id="ARBA00022801"/>
    </source>
</evidence>
<reference evidence="7 8" key="1">
    <citation type="submission" date="2024-10" db="EMBL/GenBank/DDBJ databases">
        <title>Updated reference genomes for cyclostephanoid diatoms.</title>
        <authorList>
            <person name="Roberts W.R."/>
            <person name="Alverson A.J."/>
        </authorList>
    </citation>
    <scope>NUCLEOTIDE SEQUENCE [LARGE SCALE GENOMIC DNA]</scope>
    <source>
        <strain evidence="7 8">AJA232-27</strain>
    </source>
</reference>
<accession>A0ABD3M474</accession>
<dbReference type="EMBL" id="JALLBG020000217">
    <property type="protein sequence ID" value="KAL3758840.1"/>
    <property type="molecule type" value="Genomic_DNA"/>
</dbReference>
<dbReference type="PANTHER" id="PTHR12917:SF1">
    <property type="entry name" value="AT13091P"/>
    <property type="match status" value="1"/>
</dbReference>